<dbReference type="SUPFAM" id="SSF52540">
    <property type="entry name" value="P-loop containing nucleoside triphosphate hydrolases"/>
    <property type="match status" value="1"/>
</dbReference>
<dbReference type="Gene3D" id="3.40.50.300">
    <property type="entry name" value="P-loop containing nucleotide triphosphate hydrolases"/>
    <property type="match status" value="1"/>
</dbReference>
<reference evidence="3" key="1">
    <citation type="submission" date="2005-09" db="EMBL/GenBank/DDBJ databases">
        <title>Annotation of the Aspergillus terreus NIH2624 genome.</title>
        <authorList>
            <person name="Birren B.W."/>
            <person name="Lander E.S."/>
            <person name="Galagan J.E."/>
            <person name="Nusbaum C."/>
            <person name="Devon K."/>
            <person name="Henn M."/>
            <person name="Ma L.-J."/>
            <person name="Jaffe D.B."/>
            <person name="Butler J."/>
            <person name="Alvarez P."/>
            <person name="Gnerre S."/>
            <person name="Grabherr M."/>
            <person name="Kleber M."/>
            <person name="Mauceli E.W."/>
            <person name="Brockman W."/>
            <person name="Rounsley S."/>
            <person name="Young S.K."/>
            <person name="LaButti K."/>
            <person name="Pushparaj V."/>
            <person name="DeCaprio D."/>
            <person name="Crawford M."/>
            <person name="Koehrsen M."/>
            <person name="Engels R."/>
            <person name="Montgomery P."/>
            <person name="Pearson M."/>
            <person name="Howarth C."/>
            <person name="Larson L."/>
            <person name="Luoma S."/>
            <person name="White J."/>
            <person name="Alvarado L."/>
            <person name="Kodira C.D."/>
            <person name="Zeng Q."/>
            <person name="Oleary S."/>
            <person name="Yandava C."/>
            <person name="Denning D.W."/>
            <person name="Nierman W.C."/>
            <person name="Milne T."/>
            <person name="Madden K."/>
        </authorList>
    </citation>
    <scope>NUCLEOTIDE SEQUENCE [LARGE SCALE GENOMIC DNA]</scope>
    <source>
        <strain evidence="3">NIH 2624 / FGSC A1156</strain>
    </source>
</reference>
<dbReference type="AlphaFoldDB" id="Q0CD53"/>
<dbReference type="Proteomes" id="UP000007963">
    <property type="component" value="Unassembled WGS sequence"/>
</dbReference>
<dbReference type="RefSeq" id="XP_001217002.1">
    <property type="nucleotide sequence ID" value="XM_001217002.1"/>
</dbReference>
<dbReference type="STRING" id="341663.Q0CD53"/>
<gene>
    <name evidence="2" type="ORF">ATEG_08381</name>
</gene>
<dbReference type="GeneID" id="4353534"/>
<proteinExistence type="predicted"/>
<feature type="region of interest" description="Disordered" evidence="1">
    <location>
        <begin position="27"/>
        <end position="69"/>
    </location>
</feature>
<dbReference type="HOGENOM" id="CLU_1421164_0_0_1"/>
<dbReference type="VEuPathDB" id="FungiDB:ATEG_08381"/>
<protein>
    <recommendedName>
        <fullName evidence="4">NB-ARC domain-containing protein</fullName>
    </recommendedName>
</protein>
<evidence type="ECO:0008006" key="4">
    <source>
        <dbReference type="Google" id="ProtNLM"/>
    </source>
</evidence>
<dbReference type="EMBL" id="CH476605">
    <property type="protein sequence ID" value="EAU31554.1"/>
    <property type="molecule type" value="Genomic_DNA"/>
</dbReference>
<organism evidence="2 3">
    <name type="scientific">Aspergillus terreus (strain NIH 2624 / FGSC A1156)</name>
    <dbReference type="NCBI Taxonomy" id="341663"/>
    <lineage>
        <taxon>Eukaryota</taxon>
        <taxon>Fungi</taxon>
        <taxon>Dikarya</taxon>
        <taxon>Ascomycota</taxon>
        <taxon>Pezizomycotina</taxon>
        <taxon>Eurotiomycetes</taxon>
        <taxon>Eurotiomycetidae</taxon>
        <taxon>Eurotiales</taxon>
        <taxon>Aspergillaceae</taxon>
        <taxon>Aspergillus</taxon>
        <taxon>Aspergillus subgen. Circumdati</taxon>
    </lineage>
</organism>
<dbReference type="InterPro" id="IPR027417">
    <property type="entry name" value="P-loop_NTPase"/>
</dbReference>
<evidence type="ECO:0000313" key="3">
    <source>
        <dbReference type="Proteomes" id="UP000007963"/>
    </source>
</evidence>
<evidence type="ECO:0000256" key="1">
    <source>
        <dbReference type="SAM" id="MobiDB-lite"/>
    </source>
</evidence>
<evidence type="ECO:0000313" key="2">
    <source>
        <dbReference type="EMBL" id="EAU31554.1"/>
    </source>
</evidence>
<accession>Q0CD53</accession>
<name>Q0CD53_ASPTN</name>
<dbReference type="OrthoDB" id="6161812at2759"/>
<feature type="compositionally biased region" description="Polar residues" evidence="1">
    <location>
        <begin position="39"/>
        <end position="54"/>
    </location>
</feature>
<sequence length="191" mass="20967">MSVEEFGDAATNIILYLRRVPLNPTSSLNPHPQLADLGNMQTSTESNVDSSDNMNPPELTPSGSSNASGGSLLSSSYSVLMAEKSIPRMPCYIRKIEKNPNFVERPTVTEMIDSFLIPEKRDSPGLRSFSLCGYGGIGKTQIAMDYAFKREDQFHAIFWIQADEETKIAKAFDDIAHALGLVDESDQGARS</sequence>